<evidence type="ECO:0000313" key="1">
    <source>
        <dbReference type="EMBL" id="MBE5023575.1"/>
    </source>
</evidence>
<reference evidence="1 2" key="1">
    <citation type="submission" date="2020-10" db="EMBL/GenBank/DDBJ databases">
        <title>ChiBAC.</title>
        <authorList>
            <person name="Zenner C."/>
            <person name="Hitch T.C.A."/>
            <person name="Clavel T."/>
        </authorList>
    </citation>
    <scope>NUCLEOTIDE SEQUENCE [LARGE SCALE GENOMIC DNA]</scope>
    <source>
        <strain evidence="1 2">DSM 107455</strain>
    </source>
</reference>
<evidence type="ECO:0000313" key="2">
    <source>
        <dbReference type="Proteomes" id="UP001194273"/>
    </source>
</evidence>
<dbReference type="Proteomes" id="UP001194273">
    <property type="component" value="Unassembled WGS sequence"/>
</dbReference>
<organism evidence="1 2">
    <name type="scientific">Thermophilibacter gallinarum</name>
    <dbReference type="NCBI Taxonomy" id="2779357"/>
    <lineage>
        <taxon>Bacteria</taxon>
        <taxon>Bacillati</taxon>
        <taxon>Actinomycetota</taxon>
        <taxon>Coriobacteriia</taxon>
        <taxon>Coriobacteriales</taxon>
        <taxon>Atopobiaceae</taxon>
        <taxon>Thermophilibacter</taxon>
    </lineage>
</organism>
<dbReference type="RefSeq" id="WP_193529007.1">
    <property type="nucleotide sequence ID" value="NZ_JADCJZ010000001.1"/>
</dbReference>
<gene>
    <name evidence="1" type="ORF">INF26_01735</name>
</gene>
<keyword evidence="2" id="KW-1185">Reference proteome</keyword>
<accession>A0ABR9QR71</accession>
<dbReference type="EMBL" id="JADCJZ010000001">
    <property type="protein sequence ID" value="MBE5023575.1"/>
    <property type="molecule type" value="Genomic_DNA"/>
</dbReference>
<proteinExistence type="predicted"/>
<protein>
    <submittedName>
        <fullName evidence="1">Uncharacterized protein</fullName>
    </submittedName>
</protein>
<comment type="caution">
    <text evidence="1">The sequence shown here is derived from an EMBL/GenBank/DDBJ whole genome shotgun (WGS) entry which is preliminary data.</text>
</comment>
<sequence length="356" mass="39822">MDVCISHQTALSYMLRVPNLRKPGVRQSRASAVPRSVPGADVVRELHAALEGCLPEGHDRLDVLVSTEAGRHNTKSVRAHLCTMDLPPGSFIPTDAWGVEFHVCSPELVFLQMAGEVELDHLIYVGFALCSSFRLDSWEPGGCVKREGFDTPLTTVDRIRAYLERLPEGTKNRAVALRALKHVRPRARSPREAGIAMVIGLPPLLGGHKLGETSMNQEIRVYDGVDTRGEPRWLTRIPDILVVARDRAGRERRVGVDFDAKSTHEGPVRGYRDVDRRNLMAPDPTFTHITLGSAQVDNYVAFCREVDRIRRALGQRQKPRLAGSPDSERNRRLVAGVRSRQFELWNRVLGAERLVL</sequence>
<name>A0ABR9QR71_9ACTN</name>